<keyword evidence="1" id="KW-0597">Phosphoprotein</keyword>
<evidence type="ECO:0000259" key="2">
    <source>
        <dbReference type="PROSITE" id="PS50110"/>
    </source>
</evidence>
<dbReference type="SUPFAM" id="SSF52172">
    <property type="entry name" value="CheY-like"/>
    <property type="match status" value="1"/>
</dbReference>
<dbReference type="PANTHER" id="PTHR44520:SF2">
    <property type="entry name" value="RESPONSE REGULATOR RCP1"/>
    <property type="match status" value="1"/>
</dbReference>
<dbReference type="InterPro" id="IPR052893">
    <property type="entry name" value="TCS_response_regulator"/>
</dbReference>
<dbReference type="AlphaFoldDB" id="A0A6N4SRX8"/>
<accession>A0A6N4SRX8</accession>
<dbReference type="OrthoDB" id="7631574at2"/>
<dbReference type="GO" id="GO:0000160">
    <property type="term" value="P:phosphorelay signal transduction system"/>
    <property type="evidence" value="ECO:0007669"/>
    <property type="project" value="InterPro"/>
</dbReference>
<name>A0A6N4SRX8_CYTH3</name>
<dbReference type="PANTHER" id="PTHR44520">
    <property type="entry name" value="RESPONSE REGULATOR RCP1-RELATED"/>
    <property type="match status" value="1"/>
</dbReference>
<dbReference type="KEGG" id="chu:CHU_1900"/>
<gene>
    <name evidence="3" type="ordered locus">CHU_1900</name>
</gene>
<dbReference type="RefSeq" id="WP_011585283.1">
    <property type="nucleotide sequence ID" value="NC_008255.1"/>
</dbReference>
<proteinExistence type="predicted"/>
<evidence type="ECO:0000256" key="1">
    <source>
        <dbReference type="PROSITE-ProRule" id="PRU00169"/>
    </source>
</evidence>
<dbReference type="Gene3D" id="3.40.50.2300">
    <property type="match status" value="1"/>
</dbReference>
<reference evidence="3 4" key="1">
    <citation type="journal article" date="2007" name="Appl. Environ. Microbiol.">
        <title>Genome sequence of the cellulolytic gliding bacterium Cytophaga hutchinsonii.</title>
        <authorList>
            <person name="Xie G."/>
            <person name="Bruce D.C."/>
            <person name="Challacombe J.F."/>
            <person name="Chertkov O."/>
            <person name="Detter J.C."/>
            <person name="Gilna P."/>
            <person name="Han C.S."/>
            <person name="Lucas S."/>
            <person name="Misra M."/>
            <person name="Myers G.L."/>
            <person name="Richardson P."/>
            <person name="Tapia R."/>
            <person name="Thayer N."/>
            <person name="Thompson L.S."/>
            <person name="Brettin T.S."/>
            <person name="Henrissat B."/>
            <person name="Wilson D.B."/>
            <person name="McBride M.J."/>
        </authorList>
    </citation>
    <scope>NUCLEOTIDE SEQUENCE [LARGE SCALE GENOMIC DNA]</scope>
    <source>
        <strain evidence="4">ATCC 33406 / DSM 1761 / CIP 103989 / NBRC 15051 / NCIMB 9469 / D465</strain>
    </source>
</reference>
<dbReference type="Proteomes" id="UP000001822">
    <property type="component" value="Chromosome"/>
</dbReference>
<sequence length="148" mass="17083">MCLSKNIYLADDDEDDRLFFRDALSEVCKEMRLTIAKDGVELMDILYLPPSPLPDVIFLDLNMPVKNGFECLEEIKKSELLKHLPIIIFSTTVQEEAVNKVYKEGANFYICKPDNFNHLKKALKKVLSIDWLKEVKQISKEQFIVSVA</sequence>
<dbReference type="PROSITE" id="PS50110">
    <property type="entry name" value="RESPONSE_REGULATORY"/>
    <property type="match status" value="1"/>
</dbReference>
<evidence type="ECO:0000313" key="4">
    <source>
        <dbReference type="Proteomes" id="UP000001822"/>
    </source>
</evidence>
<dbReference type="InterPro" id="IPR011006">
    <property type="entry name" value="CheY-like_superfamily"/>
</dbReference>
<dbReference type="CDD" id="cd17557">
    <property type="entry name" value="REC_Rcp-like"/>
    <property type="match status" value="1"/>
</dbReference>
<feature type="domain" description="Response regulatory" evidence="2">
    <location>
        <begin position="6"/>
        <end position="127"/>
    </location>
</feature>
<dbReference type="EMBL" id="CP000383">
    <property type="protein sequence ID" value="ABG59166.1"/>
    <property type="molecule type" value="Genomic_DNA"/>
</dbReference>
<dbReference type="InterPro" id="IPR001789">
    <property type="entry name" value="Sig_transdc_resp-reg_receiver"/>
</dbReference>
<dbReference type="SMART" id="SM00448">
    <property type="entry name" value="REC"/>
    <property type="match status" value="1"/>
</dbReference>
<organism evidence="3 4">
    <name type="scientific">Cytophaga hutchinsonii (strain ATCC 33406 / DSM 1761 / CIP 103989 / NBRC 15051 / NCIMB 9469 / D465)</name>
    <dbReference type="NCBI Taxonomy" id="269798"/>
    <lineage>
        <taxon>Bacteria</taxon>
        <taxon>Pseudomonadati</taxon>
        <taxon>Bacteroidota</taxon>
        <taxon>Cytophagia</taxon>
        <taxon>Cytophagales</taxon>
        <taxon>Cytophagaceae</taxon>
        <taxon>Cytophaga</taxon>
    </lineage>
</organism>
<protein>
    <submittedName>
        <fullName evidence="3">Response regulator with Che-like receiver domain</fullName>
    </submittedName>
</protein>
<dbReference type="Pfam" id="PF00072">
    <property type="entry name" value="Response_reg"/>
    <property type="match status" value="1"/>
</dbReference>
<keyword evidence="4" id="KW-1185">Reference proteome</keyword>
<feature type="modified residue" description="4-aspartylphosphate" evidence="1">
    <location>
        <position position="60"/>
    </location>
</feature>
<evidence type="ECO:0000313" key="3">
    <source>
        <dbReference type="EMBL" id="ABG59166.1"/>
    </source>
</evidence>